<evidence type="ECO:0000313" key="2">
    <source>
        <dbReference type="Proteomes" id="UP000670947"/>
    </source>
</evidence>
<dbReference type="EMBL" id="JAGGDJ010000003">
    <property type="protein sequence ID" value="MBO7743951.1"/>
    <property type="molecule type" value="Genomic_DNA"/>
</dbReference>
<comment type="caution">
    <text evidence="1">The sequence shown here is derived from an EMBL/GenBank/DDBJ whole genome shotgun (WGS) entry which is preliminary data.</text>
</comment>
<accession>A0ABS3W6Y4</accession>
<gene>
    <name evidence="1" type="ORF">I8J29_07095</name>
</gene>
<evidence type="ECO:0000313" key="1">
    <source>
        <dbReference type="EMBL" id="MBO7743951.1"/>
    </source>
</evidence>
<proteinExistence type="predicted"/>
<reference evidence="1 2" key="1">
    <citation type="submission" date="2021-03" db="EMBL/GenBank/DDBJ databases">
        <title>Paenibacillus artemisicola MWE-103 whole genome sequence.</title>
        <authorList>
            <person name="Ham Y.J."/>
        </authorList>
    </citation>
    <scope>NUCLEOTIDE SEQUENCE [LARGE SCALE GENOMIC DNA]</scope>
    <source>
        <strain evidence="1 2">MWE-103</strain>
    </source>
</reference>
<dbReference type="Proteomes" id="UP000670947">
    <property type="component" value="Unassembled WGS sequence"/>
</dbReference>
<sequence length="81" mass="8953">MFVALVIVCIAGMMLVDYKDGKGEGPRPVRTKLLYGALLALTVYHMTRAAGAFHLFTYYDTANALFGPMADALYKWFQAKG</sequence>
<protein>
    <submittedName>
        <fullName evidence="1">Uncharacterized protein</fullName>
    </submittedName>
</protein>
<keyword evidence="2" id="KW-1185">Reference proteome</keyword>
<organism evidence="1 2">
    <name type="scientific">Paenibacillus artemisiicola</name>
    <dbReference type="NCBI Taxonomy" id="1172618"/>
    <lineage>
        <taxon>Bacteria</taxon>
        <taxon>Bacillati</taxon>
        <taxon>Bacillota</taxon>
        <taxon>Bacilli</taxon>
        <taxon>Bacillales</taxon>
        <taxon>Paenibacillaceae</taxon>
        <taxon>Paenibacillus</taxon>
    </lineage>
</organism>
<name>A0ABS3W6Y4_9BACL</name>
<dbReference type="RefSeq" id="WP_208846944.1">
    <property type="nucleotide sequence ID" value="NZ_JAGGDJ010000003.1"/>
</dbReference>